<organism evidence="8 9">
    <name type="scientific">Nibrella viscosa</name>
    <dbReference type="NCBI Taxonomy" id="1084524"/>
    <lineage>
        <taxon>Bacteria</taxon>
        <taxon>Pseudomonadati</taxon>
        <taxon>Bacteroidota</taxon>
        <taxon>Cytophagia</taxon>
        <taxon>Cytophagales</taxon>
        <taxon>Spirosomataceae</taxon>
        <taxon>Nibrella</taxon>
    </lineage>
</organism>
<dbReference type="InterPro" id="IPR008280">
    <property type="entry name" value="Tub_FtsZ_C"/>
</dbReference>
<feature type="binding site" evidence="4">
    <location>
        <begin position="25"/>
        <end position="29"/>
    </location>
    <ligand>
        <name>GTP</name>
        <dbReference type="ChEBI" id="CHEBI:37565"/>
    </ligand>
</feature>
<dbReference type="InterPro" id="IPR036525">
    <property type="entry name" value="Tubulin/FtsZ_GTPase_sf"/>
</dbReference>
<reference evidence="9" key="1">
    <citation type="journal article" date="2019" name="Int. J. Syst. Evol. Microbiol.">
        <title>The Global Catalogue of Microorganisms (GCM) 10K type strain sequencing project: providing services to taxonomists for standard genome sequencing and annotation.</title>
        <authorList>
            <consortium name="The Broad Institute Genomics Platform"/>
            <consortium name="The Broad Institute Genome Sequencing Center for Infectious Disease"/>
            <person name="Wu L."/>
            <person name="Ma J."/>
        </authorList>
    </citation>
    <scope>NUCLEOTIDE SEQUENCE [LARGE SCALE GENOMIC DNA]</scope>
    <source>
        <strain evidence="9">JCM 17925</strain>
    </source>
</reference>
<comment type="caution">
    <text evidence="8">The sequence shown here is derived from an EMBL/GenBank/DDBJ whole genome shotgun (WGS) entry which is preliminary data.</text>
</comment>
<dbReference type="CDD" id="cd02201">
    <property type="entry name" value="FtsZ_type1"/>
    <property type="match status" value="1"/>
</dbReference>
<feature type="binding site" evidence="4">
    <location>
        <position position="144"/>
    </location>
    <ligand>
        <name>GTP</name>
        <dbReference type="ChEBI" id="CHEBI:37565"/>
    </ligand>
</feature>
<comment type="subcellular location">
    <subcellularLocation>
        <location evidence="4">Cytoplasm</location>
    </subcellularLocation>
    <text evidence="4">Assembles at midcell at the inner surface of the cytoplasmic membrane.</text>
</comment>
<sequence>MLDHGYTYEIPDDNRPIIKVIGVGGGGSNAVKHMVEMEIKDVDFAVCNTDRQALLSSPVKTRLQLGAGLGAGTDPEVGREAAEASLDDLRHLLGKPVEMVFITAGMGGGTGTGAAPVVAQLARDMGLLTVAIVTAPYKYEGKDKKEQAMKGIELLKKSCDTVLVVLNDKLAELYGKLPLRKAFAHADNVLATAVKSIAEIITTRGDVNADFMDVKKVLQNAGQSVMGSADAEGEDRAIRAIEEALNSPLLNDRDIRGAKRILLTISSSSEYEVTLDEQTTISDYILTKIGEEARMFKLGAIFDDSLGPKLRVTVIAAGFDTMNEFKESLGKPVVEPVVEEEPEPEEEPMAEAELNEPEEEAEAELVGAAPQEVVSSTDKATTPTNPVFVHAPTTVSSVRERDVYADVLLAEERPEDSAQIQQMITGFLNGRYMDRDLDTPTYQRYKVMLYELPLGSENDLVRMRLND</sequence>
<dbReference type="HAMAP" id="MF_00909">
    <property type="entry name" value="FtsZ"/>
    <property type="match status" value="1"/>
</dbReference>
<gene>
    <name evidence="4" type="primary">ftsZ</name>
    <name evidence="8" type="ORF">GCM10023187_29360</name>
</gene>
<evidence type="ECO:0000256" key="1">
    <source>
        <dbReference type="ARBA" id="ARBA00009690"/>
    </source>
</evidence>
<feature type="domain" description="Tubulin/FtsZ 2-layer sandwich" evidence="7">
    <location>
        <begin position="207"/>
        <end position="328"/>
    </location>
</feature>
<feature type="domain" description="Tubulin/FtsZ GTPase" evidence="6">
    <location>
        <begin position="17"/>
        <end position="205"/>
    </location>
</feature>
<keyword evidence="3 4" id="KW-0342">GTP-binding</keyword>
<keyword evidence="4" id="KW-0717">Septation</keyword>
<proteinExistence type="inferred from homology"/>
<dbReference type="SUPFAM" id="SSF55307">
    <property type="entry name" value="Tubulin C-terminal domain-like"/>
    <property type="match status" value="1"/>
</dbReference>
<evidence type="ECO:0000313" key="8">
    <source>
        <dbReference type="EMBL" id="GAA4408034.1"/>
    </source>
</evidence>
<dbReference type="Pfam" id="PF00091">
    <property type="entry name" value="Tubulin"/>
    <property type="match status" value="1"/>
</dbReference>
<dbReference type="Pfam" id="PF12327">
    <property type="entry name" value="FtsZ_C"/>
    <property type="match status" value="1"/>
</dbReference>
<comment type="similarity">
    <text evidence="1 4">Belongs to the FtsZ family.</text>
</comment>
<dbReference type="InterPro" id="IPR037103">
    <property type="entry name" value="Tubulin/FtsZ-like_C"/>
</dbReference>
<evidence type="ECO:0000256" key="2">
    <source>
        <dbReference type="ARBA" id="ARBA00022741"/>
    </source>
</evidence>
<comment type="subunit">
    <text evidence="4">Homodimer. Polymerizes to form a dynamic ring structure in a strictly GTP-dependent manner. Interacts directly with several other division proteins.</text>
</comment>
<keyword evidence="4" id="KW-0131">Cell cycle</keyword>
<protein>
    <recommendedName>
        <fullName evidence="4 5">Cell division protein FtsZ</fullName>
    </recommendedName>
</protein>
<dbReference type="InterPro" id="IPR024757">
    <property type="entry name" value="FtsZ_C"/>
</dbReference>
<dbReference type="InterPro" id="IPR000158">
    <property type="entry name" value="Cell_div_FtsZ"/>
</dbReference>
<evidence type="ECO:0000256" key="3">
    <source>
        <dbReference type="ARBA" id="ARBA00023134"/>
    </source>
</evidence>
<dbReference type="SUPFAM" id="SSF52490">
    <property type="entry name" value="Tubulin nucleotide-binding domain-like"/>
    <property type="match status" value="1"/>
</dbReference>
<evidence type="ECO:0000256" key="5">
    <source>
        <dbReference type="NCBIfam" id="TIGR00065"/>
    </source>
</evidence>
<dbReference type="InterPro" id="IPR003008">
    <property type="entry name" value="Tubulin_FtsZ_GTPase"/>
</dbReference>
<dbReference type="Gene3D" id="3.30.1330.20">
    <property type="entry name" value="Tubulin/FtsZ, C-terminal domain"/>
    <property type="match status" value="1"/>
</dbReference>
<dbReference type="InterPro" id="IPR045061">
    <property type="entry name" value="FtsZ/CetZ"/>
</dbReference>
<dbReference type="PRINTS" id="PR00423">
    <property type="entry name" value="CELLDVISFTSZ"/>
</dbReference>
<evidence type="ECO:0000259" key="6">
    <source>
        <dbReference type="SMART" id="SM00864"/>
    </source>
</evidence>
<dbReference type="Proteomes" id="UP001500936">
    <property type="component" value="Unassembled WGS sequence"/>
</dbReference>
<keyword evidence="4" id="KW-0132">Cell division</keyword>
<keyword evidence="2 4" id="KW-0547">Nucleotide-binding</keyword>
<dbReference type="NCBIfam" id="TIGR00065">
    <property type="entry name" value="ftsZ"/>
    <property type="match status" value="1"/>
</dbReference>
<dbReference type="Gene3D" id="3.40.50.1440">
    <property type="entry name" value="Tubulin/FtsZ, GTPase domain"/>
    <property type="match status" value="1"/>
</dbReference>
<name>A0ABP8KJC6_9BACT</name>
<dbReference type="EMBL" id="BAABHB010000005">
    <property type="protein sequence ID" value="GAA4408034.1"/>
    <property type="molecule type" value="Genomic_DNA"/>
</dbReference>
<dbReference type="SMART" id="SM00865">
    <property type="entry name" value="Tubulin_C"/>
    <property type="match status" value="1"/>
</dbReference>
<dbReference type="RefSeq" id="WP_345268389.1">
    <property type="nucleotide sequence ID" value="NZ_BAABHB010000005.1"/>
</dbReference>
<keyword evidence="4" id="KW-0963">Cytoplasm</keyword>
<evidence type="ECO:0000256" key="4">
    <source>
        <dbReference type="HAMAP-Rule" id="MF_00909"/>
    </source>
</evidence>
<feature type="binding site" evidence="4">
    <location>
        <position position="140"/>
    </location>
    <ligand>
        <name>GTP</name>
        <dbReference type="ChEBI" id="CHEBI:37565"/>
    </ligand>
</feature>
<feature type="binding site" evidence="4">
    <location>
        <position position="187"/>
    </location>
    <ligand>
        <name>GTP</name>
        <dbReference type="ChEBI" id="CHEBI:37565"/>
    </ligand>
</feature>
<evidence type="ECO:0000259" key="7">
    <source>
        <dbReference type="SMART" id="SM00865"/>
    </source>
</evidence>
<evidence type="ECO:0000313" key="9">
    <source>
        <dbReference type="Proteomes" id="UP001500936"/>
    </source>
</evidence>
<dbReference type="SMART" id="SM00864">
    <property type="entry name" value="Tubulin"/>
    <property type="match status" value="1"/>
</dbReference>
<accession>A0ABP8KJC6</accession>
<comment type="function">
    <text evidence="4">Essential cell division protein that forms a contractile ring structure (Z ring) at the future cell division site. The regulation of the ring assembly controls the timing and the location of cell division. One of the functions of the FtsZ ring is to recruit other cell division proteins to the septum to produce a new cell wall between the dividing cells. Binds GTP and shows GTPase activity.</text>
</comment>
<feature type="binding site" evidence="4">
    <location>
        <begin position="109"/>
        <end position="111"/>
    </location>
    <ligand>
        <name>GTP</name>
        <dbReference type="ChEBI" id="CHEBI:37565"/>
    </ligand>
</feature>
<dbReference type="InterPro" id="IPR018316">
    <property type="entry name" value="Tubulin/FtsZ_2-layer-sand-dom"/>
</dbReference>
<dbReference type="PANTHER" id="PTHR30314:SF3">
    <property type="entry name" value="MITOCHONDRIAL DIVISION PROTEIN FSZA"/>
    <property type="match status" value="1"/>
</dbReference>
<keyword evidence="9" id="KW-1185">Reference proteome</keyword>
<dbReference type="PANTHER" id="PTHR30314">
    <property type="entry name" value="CELL DIVISION PROTEIN FTSZ-RELATED"/>
    <property type="match status" value="1"/>
</dbReference>